<name>A0A1Q9JJ45_9FIRM</name>
<comment type="caution">
    <text evidence="2">The sequence shown here is derived from an EMBL/GenBank/DDBJ whole genome shotgun (WGS) entry which is preliminary data.</text>
</comment>
<dbReference type="SUPFAM" id="SSF51971">
    <property type="entry name" value="Nucleotide-binding domain"/>
    <property type="match status" value="1"/>
</dbReference>
<gene>
    <name evidence="2" type="ORF">BHK98_08950</name>
</gene>
<dbReference type="Pfam" id="PF14691">
    <property type="entry name" value="Fer4_20"/>
    <property type="match status" value="1"/>
</dbReference>
<dbReference type="PRINTS" id="PR00469">
    <property type="entry name" value="PNDRDTASEII"/>
</dbReference>
<dbReference type="PRINTS" id="PR00368">
    <property type="entry name" value="FADPNR"/>
</dbReference>
<dbReference type="PANTHER" id="PTHR42783">
    <property type="entry name" value="GLUTAMATE SYNTHASE [NADPH] SMALL CHAIN"/>
    <property type="match status" value="1"/>
</dbReference>
<dbReference type="GO" id="GO:0016491">
    <property type="term" value="F:oxidoreductase activity"/>
    <property type="evidence" value="ECO:0007669"/>
    <property type="project" value="InterPro"/>
</dbReference>
<evidence type="ECO:0000313" key="2">
    <source>
        <dbReference type="EMBL" id="OLR56184.1"/>
    </source>
</evidence>
<dbReference type="Gene3D" id="3.50.50.60">
    <property type="entry name" value="FAD/NAD(P)-binding domain"/>
    <property type="match status" value="2"/>
</dbReference>
<organism evidence="2 3">
    <name type="scientific">Hornefia porci</name>
    <dbReference type="NCBI Taxonomy" id="2652292"/>
    <lineage>
        <taxon>Bacteria</taxon>
        <taxon>Bacillati</taxon>
        <taxon>Bacillota</taxon>
        <taxon>Clostridia</taxon>
        <taxon>Peptostreptococcales</taxon>
        <taxon>Anaerovoracaceae</taxon>
        <taxon>Hornefia</taxon>
    </lineage>
</organism>
<sequence length="617" mass="68246">MSRLEFKKKDQAQKEVERLYQDLERRVVASPPSQCPVDMTASFLKLCQAQSCGKCVPCRVGVGQMINIIEDILDLSRESSMEDLILLERTAESVRNSSDCAIGSESAEMVLKGMKSFREDYISHIEKNRCSDHLRDTRHSIPCIAKCPAEVDIPGYMALVRSGRYDDAVRLIRKDNPFPTVCALICEHPCESHCRRNMIDAPLNIRGLKMFAVDHCSDEVPIPRRMPDTGKRVAIVGGGPSGLTAAFYLALMGHNPTVFEKRKQLGGMLRYGIPSYRLPRKRLEWDIRAILKAGVEVKLNVNIDDEESIRKLVDGYDAVYVAIGAHNYKMIGIEGEESNGVYSAVDMLRAIGDNHMPDFKGKRVAVVGGGNVSMDVARTAMRLGASHVDIVYRRRKVDMTAMSEEIEGAIAEGCRLLELRTPVRIESDPEGNVSALVIKPQKVGEFDDSGRPRSFPADKEEQRLLCDVVVGAIGQEIDSDVFEKAGVSVLWKKLNTDSSMSVIGTPGMFAGGDSVTGPSTAVNAIAQGKVAAANIDNYLGYNHEIELDIDIPEPLLENKRPCGRSELTSRYPDERNRDFDGFENGLLLEEAVQEAGRCLRCDCNSLGAFRGGRQVKW</sequence>
<evidence type="ECO:0000313" key="3">
    <source>
        <dbReference type="Proteomes" id="UP000187404"/>
    </source>
</evidence>
<evidence type="ECO:0000259" key="1">
    <source>
        <dbReference type="SMART" id="SM00928"/>
    </source>
</evidence>
<keyword evidence="3" id="KW-1185">Reference proteome</keyword>
<dbReference type="Pfam" id="PF07992">
    <property type="entry name" value="Pyr_redox_2"/>
    <property type="match status" value="1"/>
</dbReference>
<dbReference type="NCBIfam" id="NF009410">
    <property type="entry name" value="PRK12771.1"/>
    <property type="match status" value="1"/>
</dbReference>
<dbReference type="Proteomes" id="UP000187404">
    <property type="component" value="Unassembled WGS sequence"/>
</dbReference>
<dbReference type="Pfam" id="PF10589">
    <property type="entry name" value="NADH_4Fe-4S"/>
    <property type="match status" value="1"/>
</dbReference>
<reference evidence="2 3" key="1">
    <citation type="journal article" date="2016" name="Appl. Environ. Microbiol.">
        <title>Function and Phylogeny of Bacterial Butyryl Coenzyme A:Acetate Transferases and Their Diversity in the Proximal Colon of Swine.</title>
        <authorList>
            <person name="Trachsel J."/>
            <person name="Bayles D.O."/>
            <person name="Looft T."/>
            <person name="Levine U.Y."/>
            <person name="Allen H.K."/>
        </authorList>
    </citation>
    <scope>NUCLEOTIDE SEQUENCE [LARGE SCALE GENOMIC DNA]</scope>
    <source>
        <strain evidence="2 3">68-3-10</strain>
    </source>
</reference>
<dbReference type="AlphaFoldDB" id="A0A1Q9JJ45"/>
<dbReference type="InterPro" id="IPR009051">
    <property type="entry name" value="Helical_ferredxn"/>
</dbReference>
<dbReference type="SUPFAM" id="SSF46548">
    <property type="entry name" value="alpha-helical ferredoxin"/>
    <property type="match status" value="1"/>
</dbReference>
<dbReference type="SUPFAM" id="SSF140490">
    <property type="entry name" value="Nqo1C-terminal domain-like"/>
    <property type="match status" value="1"/>
</dbReference>
<dbReference type="InterPro" id="IPR019575">
    <property type="entry name" value="Nuop51_4Fe4S-bd"/>
</dbReference>
<dbReference type="InterPro" id="IPR036188">
    <property type="entry name" value="FAD/NAD-bd_sf"/>
</dbReference>
<dbReference type="EMBL" id="MJIE01000001">
    <property type="protein sequence ID" value="OLR56184.1"/>
    <property type="molecule type" value="Genomic_DNA"/>
</dbReference>
<dbReference type="STRING" id="1261640.BHK98_08950"/>
<feature type="domain" description="NADH-ubiquinone oxidoreductase 51kDa subunit iron-sulphur binding" evidence="1">
    <location>
        <begin position="37"/>
        <end position="84"/>
    </location>
</feature>
<dbReference type="GO" id="GO:0051539">
    <property type="term" value="F:4 iron, 4 sulfur cluster binding"/>
    <property type="evidence" value="ECO:0007669"/>
    <property type="project" value="InterPro"/>
</dbReference>
<dbReference type="PANTHER" id="PTHR42783:SF3">
    <property type="entry name" value="GLUTAMATE SYNTHASE [NADPH] SMALL CHAIN-RELATED"/>
    <property type="match status" value="1"/>
</dbReference>
<dbReference type="SMART" id="SM00928">
    <property type="entry name" value="NADH_4Fe-4S"/>
    <property type="match status" value="1"/>
</dbReference>
<dbReference type="InterPro" id="IPR028261">
    <property type="entry name" value="DPD_II"/>
</dbReference>
<dbReference type="OrthoDB" id="9803192at2"/>
<dbReference type="RefSeq" id="WP_075713558.1">
    <property type="nucleotide sequence ID" value="NZ_MJIE01000001.1"/>
</dbReference>
<dbReference type="InterPro" id="IPR023753">
    <property type="entry name" value="FAD/NAD-binding_dom"/>
</dbReference>
<dbReference type="Gene3D" id="1.10.1060.10">
    <property type="entry name" value="Alpha-helical ferredoxin"/>
    <property type="match status" value="1"/>
</dbReference>
<accession>A0A1Q9JJ45</accession>
<protein>
    <submittedName>
        <fullName evidence="2">Glutamate synthase</fullName>
    </submittedName>
</protein>
<proteinExistence type="predicted"/>
<dbReference type="InterPro" id="IPR037207">
    <property type="entry name" value="Nuop51_4Fe4S-bd_sf"/>
</dbReference>